<organism evidence="2 3">
    <name type="scientific">Drosophila madeirensis</name>
    <name type="common">Fruit fly</name>
    <dbReference type="NCBI Taxonomy" id="30013"/>
    <lineage>
        <taxon>Eukaryota</taxon>
        <taxon>Metazoa</taxon>
        <taxon>Ecdysozoa</taxon>
        <taxon>Arthropoda</taxon>
        <taxon>Hexapoda</taxon>
        <taxon>Insecta</taxon>
        <taxon>Pterygota</taxon>
        <taxon>Neoptera</taxon>
        <taxon>Endopterygota</taxon>
        <taxon>Diptera</taxon>
        <taxon>Brachycera</taxon>
        <taxon>Muscomorpha</taxon>
        <taxon>Ephydroidea</taxon>
        <taxon>Drosophilidae</taxon>
        <taxon>Drosophila</taxon>
        <taxon>Sophophora</taxon>
    </lineage>
</organism>
<evidence type="ECO:0000313" key="2">
    <source>
        <dbReference type="EMBL" id="BFG02215.1"/>
    </source>
</evidence>
<feature type="region of interest" description="Disordered" evidence="1">
    <location>
        <begin position="1"/>
        <end position="23"/>
    </location>
</feature>
<feature type="compositionally biased region" description="Low complexity" evidence="1">
    <location>
        <begin position="1"/>
        <end position="17"/>
    </location>
</feature>
<protein>
    <submittedName>
        <fullName evidence="2">Uncharacterized protein</fullName>
    </submittedName>
</protein>
<gene>
    <name evidence="2" type="ORF">DMAD_01785</name>
</gene>
<name>A0AAU9G192_DROMD</name>
<feature type="compositionally biased region" description="Low complexity" evidence="1">
    <location>
        <begin position="92"/>
        <end position="115"/>
    </location>
</feature>
<sequence length="115" mass="11779">MDATIAGASGASGGAITMPHSASAVYPPNDVRAYAMASLAAALDMQQQQSQQRDATDEEVELYASFNMGPSTSRVAAQMQAAKEARRKRWAADGASGSSGDGACPSGSSSSGRRY</sequence>
<proteinExistence type="predicted"/>
<evidence type="ECO:0000313" key="3">
    <source>
        <dbReference type="Proteomes" id="UP001500889"/>
    </source>
</evidence>
<feature type="region of interest" description="Disordered" evidence="1">
    <location>
        <begin position="76"/>
        <end position="115"/>
    </location>
</feature>
<accession>A0AAU9G192</accession>
<dbReference type="AlphaFoldDB" id="A0AAU9G192"/>
<keyword evidence="3" id="KW-1185">Reference proteome</keyword>
<dbReference type="EMBL" id="AP029266">
    <property type="protein sequence ID" value="BFG02215.1"/>
    <property type="molecule type" value="Genomic_DNA"/>
</dbReference>
<dbReference type="Proteomes" id="UP001500889">
    <property type="component" value="Chromosome A"/>
</dbReference>
<reference evidence="2 3" key="1">
    <citation type="submission" date="2024-02" db="EMBL/GenBank/DDBJ databases">
        <title>A chromosome-level genome assembly of Drosophila madeirensis, a fruit fly species endemic to Madeira island.</title>
        <authorList>
            <person name="Tomihara K."/>
            <person name="Llopart A."/>
            <person name="Yamamoto D."/>
        </authorList>
    </citation>
    <scope>NUCLEOTIDE SEQUENCE [LARGE SCALE GENOMIC DNA]</scope>
    <source>
        <strain evidence="2 3">RF1</strain>
    </source>
</reference>
<evidence type="ECO:0000256" key="1">
    <source>
        <dbReference type="SAM" id="MobiDB-lite"/>
    </source>
</evidence>